<dbReference type="AlphaFoldDB" id="T0LKE9"/>
<accession>T0LKE9</accession>
<organism evidence="1 2">
    <name type="scientific">Colletotrichum gloeosporioides (strain Cg-14)</name>
    <name type="common">Anthracnose fungus</name>
    <name type="synonym">Glomerella cingulata</name>
    <dbReference type="NCBI Taxonomy" id="1237896"/>
    <lineage>
        <taxon>Eukaryota</taxon>
        <taxon>Fungi</taxon>
        <taxon>Dikarya</taxon>
        <taxon>Ascomycota</taxon>
        <taxon>Pezizomycotina</taxon>
        <taxon>Sordariomycetes</taxon>
        <taxon>Hypocreomycetidae</taxon>
        <taxon>Glomerellales</taxon>
        <taxon>Glomerellaceae</taxon>
        <taxon>Colletotrichum</taxon>
        <taxon>Colletotrichum gloeosporioides species complex</taxon>
    </lineage>
</organism>
<dbReference type="EMBL" id="AMYD01001656">
    <property type="protein sequence ID" value="EQB52126.1"/>
    <property type="molecule type" value="Genomic_DNA"/>
</dbReference>
<comment type="caution">
    <text evidence="1">The sequence shown here is derived from an EMBL/GenBank/DDBJ whole genome shotgun (WGS) entry which is preliminary data.</text>
</comment>
<evidence type="ECO:0000313" key="2">
    <source>
        <dbReference type="Proteomes" id="UP000015530"/>
    </source>
</evidence>
<dbReference type="Proteomes" id="UP000015530">
    <property type="component" value="Unassembled WGS sequence"/>
</dbReference>
<protein>
    <submittedName>
        <fullName evidence="1">Uncharacterized protein</fullName>
    </submittedName>
</protein>
<sequence>MDHCPIWKASQGPIPRIFPFTVSDSPKASTINPTK</sequence>
<evidence type="ECO:0000313" key="1">
    <source>
        <dbReference type="EMBL" id="EQB52126.1"/>
    </source>
</evidence>
<reference evidence="2" key="1">
    <citation type="journal article" date="2013" name="Mol. Plant Microbe Interact.">
        <title>Global aspects of pacC regulation of pathogenicity genes in Colletotrichum gloeosporioides as revealed by transcriptome analysis.</title>
        <authorList>
            <person name="Alkan N."/>
            <person name="Meng X."/>
            <person name="Friedlander G."/>
            <person name="Reuveni E."/>
            <person name="Sukno S."/>
            <person name="Sherman A."/>
            <person name="Thon M."/>
            <person name="Fluhr R."/>
            <person name="Prusky D."/>
        </authorList>
    </citation>
    <scope>NUCLEOTIDE SEQUENCE [LARGE SCALE GENOMIC DNA]</scope>
    <source>
        <strain evidence="2">Cg-14</strain>
    </source>
</reference>
<dbReference type="HOGENOM" id="CLU_3368437_0_0_1"/>
<gene>
    <name evidence="1" type="ORF">CGLO_08271</name>
</gene>
<proteinExistence type="predicted"/>
<name>T0LKE9_COLGC</name>